<dbReference type="Gene3D" id="1.10.486.10">
    <property type="entry name" value="PCRA, domain 4"/>
    <property type="match status" value="1"/>
</dbReference>
<sequence>MDDATRAQTIAADPATSTWLGANAGSGKTRVLTDRVARLLLDGVPPERILCLTYTKAAAMEMQNRLFSRLGAWAMKDDGALHDTLTAIGVPTARLDPDLLDRARTLFARAIEAPGGLKIQTIHSFCASVLRRFPLEARVSPAFTEIDERVQARLLADLLDDMAETEAGREALDFVAPYLSGDDGIIALAKNVAGHAEALSTPADWDAICHFAGIDVGLTEEDIFATALTGDEADLFHVLRTHLDPKTKTHVKLGDDLAALDLDPPTVETLKELERIFVFQSGAKQGQPRIDGIANAKVRKAMGAAAEALNDLAERIAEARPLRTGLETARKTHALHQFAARFLPAYARAKEARGWLDFDDLIDKTRALLSVSKVAQWVLFRLDGGIDHILVDEAQDTAPRQWDIVQRLAEDFAAGQGARADVQRTIFVVGDKKQSIYSFQGADPSEFDRMRAHFKARLEEINAPFQDAALIHSFRSAAPILALVDRVAEGLGAPGLGDEITHRAFFDAKPGRVDLWPHIPKGETTTKPAWDDPQDLVSEDHHSSVLAKTLAEQIGAMIEAPPMIEVDGKTRALTAGDILILVRSRSPLFHKIIAELKRAHLPVAGVDRSQLTSPLAVKDLMALCRFLATPEDDLSLACVLRSPLCGVSEAQLYDLAHGRPGFLWSAMRDRADDFPEAHGMLSDLRDRTDFDKPYDLLERALIRHDGRRRMIARLGPEAEDAVDAMLAQALAYEATEVPSLTGFVGWLDSGDVQVKRDLSQATGQIRVMTVHGAKGLEAPVVILPDCAQHSSRSGTVTLLQPDDGPLVWSPGKGDETDAVLAAAEARKQRDAEEANRLLYVALTRAETWLIVAASGGLGQADDASWYKIVADAMDAMGAMPLTVGGLPEPGLRLQTGDWPKGTKPASSDSTRAALPAYATTPAPAPVKDKPARNPSDLGGAKALPGVGDETDTAMQRGTITHLLLEHLPHLPPAAWPAAAPGIAALEAPDLPPDALAPMLEEATRVLTAPDLADLFTDASLAEVEITGYSQTLQADVIGIIDRLIVTPTRVTAVDFKTNATVPATPQDTPEGVLRQMGAYAEILAAIYPDRDICTAILWSRTAHLMALPHDIVSAALKRASCA</sequence>
<dbReference type="EMBL" id="JAIMBW010000001">
    <property type="protein sequence ID" value="MBY4893983.1"/>
    <property type="molecule type" value="Genomic_DNA"/>
</dbReference>
<dbReference type="SUPFAM" id="SSF52980">
    <property type="entry name" value="Restriction endonuclease-like"/>
    <property type="match status" value="1"/>
</dbReference>
<keyword evidence="1" id="KW-0540">Nuclease</keyword>
<proteinExistence type="predicted"/>
<dbReference type="GO" id="GO:0005524">
    <property type="term" value="F:ATP binding"/>
    <property type="evidence" value="ECO:0007669"/>
    <property type="project" value="UniProtKB-UniRule"/>
</dbReference>
<evidence type="ECO:0000256" key="14">
    <source>
        <dbReference type="ARBA" id="ARBA00048988"/>
    </source>
</evidence>
<keyword evidence="2 15" id="KW-0547">Nucleotide-binding</keyword>
<name>A0A975TTM2_9RHOB</name>
<evidence type="ECO:0000256" key="11">
    <source>
        <dbReference type="ARBA" id="ARBA00034617"/>
    </source>
</evidence>
<dbReference type="Pfam" id="PF00580">
    <property type="entry name" value="UvrD-helicase"/>
    <property type="match status" value="1"/>
</dbReference>
<evidence type="ECO:0000256" key="15">
    <source>
        <dbReference type="PROSITE-ProRule" id="PRU00560"/>
    </source>
</evidence>
<evidence type="ECO:0000256" key="7">
    <source>
        <dbReference type="ARBA" id="ARBA00022840"/>
    </source>
</evidence>
<dbReference type="GO" id="GO:0003677">
    <property type="term" value="F:DNA binding"/>
    <property type="evidence" value="ECO:0007669"/>
    <property type="project" value="UniProtKB-KW"/>
</dbReference>
<dbReference type="EC" id="5.6.2.4" evidence="12"/>
<organism evidence="20">
    <name type="scientific">Gymnodinialimonas phycosphaerae</name>
    <dbReference type="NCBI Taxonomy" id="2841589"/>
    <lineage>
        <taxon>Bacteria</taxon>
        <taxon>Pseudomonadati</taxon>
        <taxon>Pseudomonadota</taxon>
        <taxon>Alphaproteobacteria</taxon>
        <taxon>Rhodobacterales</taxon>
        <taxon>Paracoccaceae</taxon>
        <taxon>Gymnodinialimonas</taxon>
    </lineage>
</organism>
<evidence type="ECO:0000259" key="18">
    <source>
        <dbReference type="PROSITE" id="PS51217"/>
    </source>
</evidence>
<dbReference type="InterPro" id="IPR014151">
    <property type="entry name" value="DNA_helicase_AddA"/>
</dbReference>
<dbReference type="GO" id="GO:0033202">
    <property type="term" value="C:DNA helicase complex"/>
    <property type="evidence" value="ECO:0007669"/>
    <property type="project" value="TreeGrafter"/>
</dbReference>
<dbReference type="GO" id="GO:0043138">
    <property type="term" value="F:3'-5' DNA helicase activity"/>
    <property type="evidence" value="ECO:0007669"/>
    <property type="project" value="UniProtKB-EC"/>
</dbReference>
<evidence type="ECO:0000313" key="19">
    <source>
        <dbReference type="EMBL" id="MBY4893983.1"/>
    </source>
</evidence>
<dbReference type="PROSITE" id="PS51198">
    <property type="entry name" value="UVRD_HELICASE_ATP_BIND"/>
    <property type="match status" value="1"/>
</dbReference>
<dbReference type="GO" id="GO:0000725">
    <property type="term" value="P:recombinational repair"/>
    <property type="evidence" value="ECO:0007669"/>
    <property type="project" value="TreeGrafter"/>
</dbReference>
<dbReference type="Gene3D" id="3.90.320.10">
    <property type="match status" value="1"/>
</dbReference>
<evidence type="ECO:0000256" key="12">
    <source>
        <dbReference type="ARBA" id="ARBA00034808"/>
    </source>
</evidence>
<dbReference type="AlphaFoldDB" id="A0A975TTM2"/>
<evidence type="ECO:0000259" key="17">
    <source>
        <dbReference type="PROSITE" id="PS51198"/>
    </source>
</evidence>
<dbReference type="Pfam" id="PF13361">
    <property type="entry name" value="UvrD_C"/>
    <property type="match status" value="1"/>
</dbReference>
<accession>A0A975TTM2</accession>
<evidence type="ECO:0000256" key="16">
    <source>
        <dbReference type="SAM" id="MobiDB-lite"/>
    </source>
</evidence>
<evidence type="ECO:0000256" key="13">
    <source>
        <dbReference type="ARBA" id="ARBA00034923"/>
    </source>
</evidence>
<evidence type="ECO:0000256" key="5">
    <source>
        <dbReference type="ARBA" id="ARBA00022806"/>
    </source>
</evidence>
<keyword evidence="9" id="KW-0234">DNA repair</keyword>
<dbReference type="GO" id="GO:0004527">
    <property type="term" value="F:exonuclease activity"/>
    <property type="evidence" value="ECO:0007669"/>
    <property type="project" value="UniProtKB-KW"/>
</dbReference>
<keyword evidence="8" id="KW-0238">DNA-binding</keyword>
<evidence type="ECO:0000256" key="6">
    <source>
        <dbReference type="ARBA" id="ARBA00022839"/>
    </source>
</evidence>
<dbReference type="EMBL" id="CP078073">
    <property type="protein sequence ID" value="QXL86671.1"/>
    <property type="molecule type" value="Genomic_DNA"/>
</dbReference>
<dbReference type="GO" id="GO:0005829">
    <property type="term" value="C:cytosol"/>
    <property type="evidence" value="ECO:0007669"/>
    <property type="project" value="TreeGrafter"/>
</dbReference>
<keyword evidence="21" id="KW-1185">Reference proteome</keyword>
<keyword evidence="4 15" id="KW-0378">Hydrolase</keyword>
<dbReference type="PROSITE" id="PS51217">
    <property type="entry name" value="UVRD_HELICASE_CTER"/>
    <property type="match status" value="1"/>
</dbReference>
<evidence type="ECO:0000313" key="21">
    <source>
        <dbReference type="Proteomes" id="UP000693972"/>
    </source>
</evidence>
<dbReference type="InterPro" id="IPR027417">
    <property type="entry name" value="P-loop_NTPase"/>
</dbReference>
<keyword evidence="5 15" id="KW-0347">Helicase</keyword>
<dbReference type="Gene3D" id="3.40.50.300">
    <property type="entry name" value="P-loop containing nucleotide triphosphate hydrolases"/>
    <property type="match status" value="4"/>
</dbReference>
<gene>
    <name evidence="20" type="primary">addA</name>
    <name evidence="19" type="ORF">KUL25_14585</name>
    <name evidence="20" type="ORF">KUL25_14590</name>
</gene>
<dbReference type="InterPro" id="IPR000212">
    <property type="entry name" value="DNA_helicase_UvrD/REP"/>
</dbReference>
<dbReference type="InterPro" id="IPR014016">
    <property type="entry name" value="UvrD-like_ATP-bd"/>
</dbReference>
<evidence type="ECO:0000256" key="9">
    <source>
        <dbReference type="ARBA" id="ARBA00023204"/>
    </source>
</evidence>
<feature type="binding site" evidence="15">
    <location>
        <begin position="22"/>
        <end position="29"/>
    </location>
    <ligand>
        <name>ATP</name>
        <dbReference type="ChEBI" id="CHEBI:30616"/>
    </ligand>
</feature>
<feature type="region of interest" description="Disordered" evidence="16">
    <location>
        <begin position="918"/>
        <end position="947"/>
    </location>
</feature>
<keyword evidence="10" id="KW-0413">Isomerase</keyword>
<evidence type="ECO:0000256" key="10">
    <source>
        <dbReference type="ARBA" id="ARBA00023235"/>
    </source>
</evidence>
<evidence type="ECO:0000256" key="8">
    <source>
        <dbReference type="ARBA" id="ARBA00023125"/>
    </source>
</evidence>
<dbReference type="NCBIfam" id="TIGR02784">
    <property type="entry name" value="addA_alphas"/>
    <property type="match status" value="1"/>
</dbReference>
<dbReference type="RefSeq" id="WP_257893611.1">
    <property type="nucleotide sequence ID" value="NZ_JAIMBW010000001.1"/>
</dbReference>
<dbReference type="InterPro" id="IPR011604">
    <property type="entry name" value="PDDEXK-like_dom_sf"/>
</dbReference>
<keyword evidence="6" id="KW-0269">Exonuclease</keyword>
<reference evidence="20 21" key="1">
    <citation type="submission" date="2021-07" db="EMBL/GenBank/DDBJ databases">
        <title>Karlodiniumbacter phycospheric gen. nov., sp. nov., a phycosphere bacterium isolated from karlodinium veneficum.</title>
        <authorList>
            <person name="Peng Y."/>
            <person name="Jiang L."/>
            <person name="Lee J."/>
        </authorList>
    </citation>
    <scope>NUCLEOTIDE SEQUENCE</scope>
    <source>
        <strain evidence="20 21">N5</strain>
    </source>
</reference>
<dbReference type="InterPro" id="IPR011335">
    <property type="entry name" value="Restrct_endonuc-II-like"/>
</dbReference>
<protein>
    <recommendedName>
        <fullName evidence="12">DNA 3'-5' helicase</fullName>
        <ecNumber evidence="12">5.6.2.4</ecNumber>
    </recommendedName>
    <alternativeName>
        <fullName evidence="13">DNA 3'-5' helicase II</fullName>
    </alternativeName>
</protein>
<dbReference type="PANTHER" id="PTHR11070">
    <property type="entry name" value="UVRD / RECB / PCRA DNA HELICASE FAMILY MEMBER"/>
    <property type="match status" value="1"/>
</dbReference>
<dbReference type="Pfam" id="PF12705">
    <property type="entry name" value="PDDEXK_1"/>
    <property type="match status" value="1"/>
</dbReference>
<comment type="catalytic activity">
    <reaction evidence="14">
        <text>ATP + H2O = ADP + phosphate + H(+)</text>
        <dbReference type="Rhea" id="RHEA:13065"/>
        <dbReference type="ChEBI" id="CHEBI:15377"/>
        <dbReference type="ChEBI" id="CHEBI:15378"/>
        <dbReference type="ChEBI" id="CHEBI:30616"/>
        <dbReference type="ChEBI" id="CHEBI:43474"/>
        <dbReference type="ChEBI" id="CHEBI:456216"/>
        <dbReference type="EC" id="5.6.2.4"/>
    </reaction>
</comment>
<evidence type="ECO:0000256" key="1">
    <source>
        <dbReference type="ARBA" id="ARBA00022722"/>
    </source>
</evidence>
<dbReference type="SUPFAM" id="SSF52540">
    <property type="entry name" value="P-loop containing nucleoside triphosphate hydrolases"/>
    <property type="match status" value="1"/>
</dbReference>
<comment type="catalytic activity">
    <reaction evidence="11">
        <text>Couples ATP hydrolysis with the unwinding of duplex DNA by translocating in the 3'-5' direction.</text>
        <dbReference type="EC" id="5.6.2.4"/>
    </reaction>
</comment>
<dbReference type="Proteomes" id="UP000693972">
    <property type="component" value="Unassembled WGS sequence"/>
</dbReference>
<evidence type="ECO:0000256" key="4">
    <source>
        <dbReference type="ARBA" id="ARBA00022801"/>
    </source>
</evidence>
<dbReference type="PANTHER" id="PTHR11070:SF2">
    <property type="entry name" value="ATP-DEPENDENT DNA HELICASE SRS2"/>
    <property type="match status" value="1"/>
</dbReference>
<dbReference type="InterPro" id="IPR038726">
    <property type="entry name" value="PDDEXK_AddAB-type"/>
</dbReference>
<dbReference type="InterPro" id="IPR014017">
    <property type="entry name" value="DNA_helicase_UvrD-like_C"/>
</dbReference>
<evidence type="ECO:0000256" key="2">
    <source>
        <dbReference type="ARBA" id="ARBA00022741"/>
    </source>
</evidence>
<feature type="domain" description="UvrD-like helicase ATP-binding" evidence="17">
    <location>
        <begin position="1"/>
        <end position="477"/>
    </location>
</feature>
<evidence type="ECO:0000256" key="3">
    <source>
        <dbReference type="ARBA" id="ARBA00022763"/>
    </source>
</evidence>
<keyword evidence="7 15" id="KW-0067">ATP-binding</keyword>
<keyword evidence="3" id="KW-0227">DNA damage</keyword>
<feature type="domain" description="UvrD-like helicase C-terminal" evidence="18">
    <location>
        <begin position="503"/>
        <end position="775"/>
    </location>
</feature>
<evidence type="ECO:0000313" key="20">
    <source>
        <dbReference type="EMBL" id="QXL86671.1"/>
    </source>
</evidence>